<reference evidence="3 4" key="1">
    <citation type="journal article" date="2019" name="Commun. Biol.">
        <title>The bagworm genome reveals a unique fibroin gene that provides high tensile strength.</title>
        <authorList>
            <person name="Kono N."/>
            <person name="Nakamura H."/>
            <person name="Ohtoshi R."/>
            <person name="Tomita M."/>
            <person name="Numata K."/>
            <person name="Arakawa K."/>
        </authorList>
    </citation>
    <scope>NUCLEOTIDE SEQUENCE [LARGE SCALE GENOMIC DNA]</scope>
</reference>
<keyword evidence="2" id="KW-0472">Membrane</keyword>
<feature type="transmembrane region" description="Helical" evidence="2">
    <location>
        <begin position="170"/>
        <end position="194"/>
    </location>
</feature>
<comment type="caution">
    <text evidence="3">The sequence shown here is derived from an EMBL/GenBank/DDBJ whole genome shotgun (WGS) entry which is preliminary data.</text>
</comment>
<evidence type="ECO:0000256" key="2">
    <source>
        <dbReference type="SAM" id="Phobius"/>
    </source>
</evidence>
<feature type="transmembrane region" description="Helical" evidence="2">
    <location>
        <begin position="136"/>
        <end position="158"/>
    </location>
</feature>
<protein>
    <submittedName>
        <fullName evidence="3">Uncharacterized protein</fullName>
    </submittedName>
</protein>
<proteinExistence type="predicted"/>
<feature type="transmembrane region" description="Helical" evidence="2">
    <location>
        <begin position="102"/>
        <end position="124"/>
    </location>
</feature>
<evidence type="ECO:0000313" key="3">
    <source>
        <dbReference type="EMBL" id="GBP49246.1"/>
    </source>
</evidence>
<name>A0A4C1WCX8_EUMVA</name>
<evidence type="ECO:0000256" key="1">
    <source>
        <dbReference type="SAM" id="MobiDB-lite"/>
    </source>
</evidence>
<feature type="region of interest" description="Disordered" evidence="1">
    <location>
        <begin position="1"/>
        <end position="20"/>
    </location>
</feature>
<dbReference type="STRING" id="151549.A0A4C1WCX8"/>
<accession>A0A4C1WCX8</accession>
<feature type="transmembrane region" description="Helical" evidence="2">
    <location>
        <begin position="68"/>
        <end position="95"/>
    </location>
</feature>
<keyword evidence="2" id="KW-1133">Transmembrane helix</keyword>
<dbReference type="Proteomes" id="UP000299102">
    <property type="component" value="Unassembled WGS sequence"/>
</dbReference>
<keyword evidence="4" id="KW-1185">Reference proteome</keyword>
<organism evidence="3 4">
    <name type="scientific">Eumeta variegata</name>
    <name type="common">Bagworm moth</name>
    <name type="synonym">Eumeta japonica</name>
    <dbReference type="NCBI Taxonomy" id="151549"/>
    <lineage>
        <taxon>Eukaryota</taxon>
        <taxon>Metazoa</taxon>
        <taxon>Ecdysozoa</taxon>
        <taxon>Arthropoda</taxon>
        <taxon>Hexapoda</taxon>
        <taxon>Insecta</taxon>
        <taxon>Pterygota</taxon>
        <taxon>Neoptera</taxon>
        <taxon>Endopterygota</taxon>
        <taxon>Lepidoptera</taxon>
        <taxon>Glossata</taxon>
        <taxon>Ditrysia</taxon>
        <taxon>Tineoidea</taxon>
        <taxon>Psychidae</taxon>
        <taxon>Oiketicinae</taxon>
        <taxon>Eumeta</taxon>
    </lineage>
</organism>
<dbReference type="OrthoDB" id="8186197at2759"/>
<dbReference type="AlphaFoldDB" id="A0A4C1WCX8"/>
<evidence type="ECO:0000313" key="4">
    <source>
        <dbReference type="Proteomes" id="UP000299102"/>
    </source>
</evidence>
<dbReference type="EMBL" id="BGZK01000540">
    <property type="protein sequence ID" value="GBP49246.1"/>
    <property type="molecule type" value="Genomic_DNA"/>
</dbReference>
<keyword evidence="2" id="KW-0812">Transmembrane</keyword>
<gene>
    <name evidence="3" type="ORF">EVAR_96554_1</name>
</gene>
<sequence>MSFVRAQLTNSLSSKRAKRSTSKTEQVRMICAENDSFYKLLIMLALPSASEYSDDTYRSWTTLKYLNAASATLAVAALMMTLCGALSAGLSFYIMYTMGRRYYLDFGVLSGFTCLLLGLLGFRSRKYQLLPNRNYISGYIVLSVFSLFSAACLLILLCAQPRPGSALNDVSGGAVCALSALSLALASLGVFTSYCCRHPPPDNRVANGRTKWY</sequence>